<name>A0A2G5CMJ9_AQUCA</name>
<keyword evidence="1" id="KW-0479">Metal-binding</keyword>
<reference evidence="6 7" key="1">
    <citation type="submission" date="2017-09" db="EMBL/GenBank/DDBJ databases">
        <title>WGS assembly of Aquilegia coerulea Goldsmith.</title>
        <authorList>
            <person name="Hodges S."/>
            <person name="Kramer E."/>
            <person name="Nordborg M."/>
            <person name="Tomkins J."/>
            <person name="Borevitz J."/>
            <person name="Derieg N."/>
            <person name="Yan J."/>
            <person name="Mihaltcheva S."/>
            <person name="Hayes R.D."/>
            <person name="Rokhsar D."/>
        </authorList>
    </citation>
    <scope>NUCLEOTIDE SEQUENCE [LARGE SCALE GENOMIC DNA]</scope>
    <source>
        <strain evidence="7">cv. Goldsmith</strain>
    </source>
</reference>
<dbReference type="Proteomes" id="UP000230069">
    <property type="component" value="Unassembled WGS sequence"/>
</dbReference>
<organism evidence="6 7">
    <name type="scientific">Aquilegia coerulea</name>
    <name type="common">Rocky mountain columbine</name>
    <dbReference type="NCBI Taxonomy" id="218851"/>
    <lineage>
        <taxon>Eukaryota</taxon>
        <taxon>Viridiplantae</taxon>
        <taxon>Streptophyta</taxon>
        <taxon>Embryophyta</taxon>
        <taxon>Tracheophyta</taxon>
        <taxon>Spermatophyta</taxon>
        <taxon>Magnoliopsida</taxon>
        <taxon>Ranunculales</taxon>
        <taxon>Ranunculaceae</taxon>
        <taxon>Thalictroideae</taxon>
        <taxon>Aquilegia</taxon>
    </lineage>
</organism>
<keyword evidence="3" id="KW-0862">Zinc</keyword>
<accession>A0A2G5CMJ9</accession>
<evidence type="ECO:0000259" key="5">
    <source>
        <dbReference type="PROSITE" id="PS50966"/>
    </source>
</evidence>
<feature type="domain" description="SWIM-type" evidence="5">
    <location>
        <begin position="271"/>
        <end position="309"/>
    </location>
</feature>
<dbReference type="PANTHER" id="PTHR31973">
    <property type="entry name" value="POLYPROTEIN, PUTATIVE-RELATED"/>
    <property type="match status" value="1"/>
</dbReference>
<evidence type="ECO:0000256" key="4">
    <source>
        <dbReference type="PROSITE-ProRule" id="PRU00325"/>
    </source>
</evidence>
<dbReference type="InParanoid" id="A0A2G5CMJ9"/>
<dbReference type="AlphaFoldDB" id="A0A2G5CMJ9"/>
<dbReference type="PROSITE" id="PS50966">
    <property type="entry name" value="ZF_SWIM"/>
    <property type="match status" value="1"/>
</dbReference>
<keyword evidence="7" id="KW-1185">Reference proteome</keyword>
<dbReference type="PANTHER" id="PTHR31973:SF187">
    <property type="entry name" value="MUTATOR TRANSPOSASE MUDRA PROTEIN"/>
    <property type="match status" value="1"/>
</dbReference>
<dbReference type="SMART" id="SM00575">
    <property type="entry name" value="ZnF_PMZ"/>
    <property type="match status" value="1"/>
</dbReference>
<proteinExistence type="predicted"/>
<evidence type="ECO:0000313" key="6">
    <source>
        <dbReference type="EMBL" id="PIA32525.1"/>
    </source>
</evidence>
<dbReference type="Pfam" id="PF04434">
    <property type="entry name" value="SWIM"/>
    <property type="match status" value="1"/>
</dbReference>
<gene>
    <name evidence="6" type="ORF">AQUCO_04400016v1</name>
</gene>
<dbReference type="EMBL" id="KZ305061">
    <property type="protein sequence ID" value="PIA32525.1"/>
    <property type="molecule type" value="Genomic_DNA"/>
</dbReference>
<evidence type="ECO:0000256" key="2">
    <source>
        <dbReference type="ARBA" id="ARBA00022771"/>
    </source>
</evidence>
<dbReference type="STRING" id="218851.A0A2G5CMJ9"/>
<keyword evidence="2 4" id="KW-0863">Zinc-finger</keyword>
<sequence>MYKCTYPSARSYIYIYTIPLKLGVLMFACGIDGCCYDGDAVHVAFCVFGVEDEISWELFLDCLKGILPVKWDSFTIVTDFSNIATLAVQKILPNSHHRFFRQHMVKTFVEKFAKFEVEYDDMICKAANVCNQTACKDALQKIKEINEDAYDWLKKIGLARWTNAFSSPYDRATPAVCLEKLEKLRNWPIVKIVEGTRDMVAGYFSFRQKEGALMESVLTRQMLSELELVKKFSWTVAMSKENKYLVRRKQVIDLEESSYQGWLALIKEDKYLVCGEQVVNLEERSCSCYEFQVYNFPCYHAIAVIVHEELDASKYYKHWYTANTYRATYAGNIPPIADISKWQSVLDNEQPRVLLPKTKRRVGRPRKKTEILILKFFL</sequence>
<evidence type="ECO:0000313" key="7">
    <source>
        <dbReference type="Proteomes" id="UP000230069"/>
    </source>
</evidence>
<dbReference type="InterPro" id="IPR007527">
    <property type="entry name" value="Znf_SWIM"/>
</dbReference>
<evidence type="ECO:0000256" key="1">
    <source>
        <dbReference type="ARBA" id="ARBA00022723"/>
    </source>
</evidence>
<protein>
    <recommendedName>
        <fullName evidence="5">SWIM-type domain-containing protein</fullName>
    </recommendedName>
</protein>
<dbReference type="GO" id="GO:0008270">
    <property type="term" value="F:zinc ion binding"/>
    <property type="evidence" value="ECO:0007669"/>
    <property type="project" value="UniProtKB-KW"/>
</dbReference>
<dbReference type="OrthoDB" id="1245643at2759"/>
<dbReference type="InterPro" id="IPR006564">
    <property type="entry name" value="Znf_PMZ"/>
</dbReference>
<evidence type="ECO:0000256" key="3">
    <source>
        <dbReference type="ARBA" id="ARBA00022833"/>
    </source>
</evidence>